<evidence type="ECO:0000313" key="2">
    <source>
        <dbReference type="Proteomes" id="UP000019486"/>
    </source>
</evidence>
<reference evidence="1 2" key="1">
    <citation type="submission" date="2013-08" db="EMBL/GenBank/DDBJ databases">
        <title>The genome sequence of Skermanella stibiiresistens.</title>
        <authorList>
            <person name="Zhu W."/>
            <person name="Wang G."/>
        </authorList>
    </citation>
    <scope>NUCLEOTIDE SEQUENCE [LARGE SCALE GENOMIC DNA]</scope>
    <source>
        <strain evidence="1 2">SB22</strain>
    </source>
</reference>
<proteinExistence type="predicted"/>
<dbReference type="Gene3D" id="3.40.30.10">
    <property type="entry name" value="Glutaredoxin"/>
    <property type="match status" value="1"/>
</dbReference>
<dbReference type="STRING" id="1385369.N825_20145"/>
<name>W9HBZ5_9PROT</name>
<dbReference type="SUPFAM" id="SSF52833">
    <property type="entry name" value="Thioredoxin-like"/>
    <property type="match status" value="1"/>
</dbReference>
<dbReference type="RefSeq" id="WP_037447442.1">
    <property type="nucleotide sequence ID" value="NZ_AVFL01000002.1"/>
</dbReference>
<keyword evidence="2" id="KW-1185">Reference proteome</keyword>
<dbReference type="Proteomes" id="UP000019486">
    <property type="component" value="Unassembled WGS sequence"/>
</dbReference>
<dbReference type="CDD" id="cd02947">
    <property type="entry name" value="TRX_family"/>
    <property type="match status" value="1"/>
</dbReference>
<evidence type="ECO:0000313" key="1">
    <source>
        <dbReference type="EMBL" id="EWY42207.1"/>
    </source>
</evidence>
<gene>
    <name evidence="1" type="ORF">N825_20145</name>
</gene>
<dbReference type="EMBL" id="AVFL01000002">
    <property type="protein sequence ID" value="EWY42207.1"/>
    <property type="molecule type" value="Genomic_DNA"/>
</dbReference>
<dbReference type="AlphaFoldDB" id="W9HBZ5"/>
<dbReference type="InterPro" id="IPR036249">
    <property type="entry name" value="Thioredoxin-like_sf"/>
</dbReference>
<sequence>MADAQLSDFFNRFPMRPIASAELDAALAEEATQPLTILFLWGRNCPNCDIAKRAMMVAPERFQLADIRWFHDNVYDDFDMATRFGVHGIPVFFLFHGRRQLGKITSWPGPDAFLDVIAQQLRRISAT</sequence>
<organism evidence="1 2">
    <name type="scientific">Skermanella stibiiresistens SB22</name>
    <dbReference type="NCBI Taxonomy" id="1385369"/>
    <lineage>
        <taxon>Bacteria</taxon>
        <taxon>Pseudomonadati</taxon>
        <taxon>Pseudomonadota</taxon>
        <taxon>Alphaproteobacteria</taxon>
        <taxon>Rhodospirillales</taxon>
        <taxon>Azospirillaceae</taxon>
        <taxon>Skermanella</taxon>
    </lineage>
</organism>
<comment type="caution">
    <text evidence="1">The sequence shown here is derived from an EMBL/GenBank/DDBJ whole genome shotgun (WGS) entry which is preliminary data.</text>
</comment>
<accession>W9HBZ5</accession>
<protein>
    <submittedName>
        <fullName evidence="1">Thioredoxin protein</fullName>
    </submittedName>
</protein>